<name>A0A5D0CMB9_9BACL</name>
<dbReference type="InterPro" id="IPR011659">
    <property type="entry name" value="WD40"/>
</dbReference>
<comment type="caution">
    <text evidence="4">The sequence shown here is derived from an EMBL/GenBank/DDBJ whole genome shotgun (WGS) entry which is preliminary data.</text>
</comment>
<dbReference type="AlphaFoldDB" id="A0A5D0CMB9"/>
<organism evidence="4 5">
    <name type="scientific">Paenibacillus faecis</name>
    <dbReference type="NCBI Taxonomy" id="862114"/>
    <lineage>
        <taxon>Bacteria</taxon>
        <taxon>Bacillati</taxon>
        <taxon>Bacillota</taxon>
        <taxon>Bacilli</taxon>
        <taxon>Bacillales</taxon>
        <taxon>Paenibacillaceae</taxon>
        <taxon>Paenibacillus</taxon>
    </lineage>
</organism>
<feature type="signal peptide" evidence="2">
    <location>
        <begin position="1"/>
        <end position="19"/>
    </location>
</feature>
<feature type="domain" description="Copper amine oxidase-like N-terminal" evidence="3">
    <location>
        <begin position="52"/>
        <end position="143"/>
    </location>
</feature>
<dbReference type="SUPFAM" id="SSF82171">
    <property type="entry name" value="DPP6 N-terminal domain-like"/>
    <property type="match status" value="1"/>
</dbReference>
<dbReference type="EMBL" id="VSDO01000005">
    <property type="protein sequence ID" value="TYA11008.1"/>
    <property type="molecule type" value="Genomic_DNA"/>
</dbReference>
<dbReference type="InterPro" id="IPR012854">
    <property type="entry name" value="Cu_amine_oxidase-like_N"/>
</dbReference>
<dbReference type="Pfam" id="PF07833">
    <property type="entry name" value="Cu_amine_oxidN1"/>
    <property type="match status" value="1"/>
</dbReference>
<sequence length="473" mass="49127">MKMSRVLGMILASAVVTSAATLTSAAAAGQKPAATQSGASQLKVVNQSVVIDGASISLKSVTVNQVALYSLRDLAGGLGASIKQSGTELTVTDSMGLHAVILKAGAKSYRVDGSDAQFAVAPQSVQGSLYVEPIALVNALGGEALPDTGEIRSMARLSGQFSAPLFDAAGNLLVTQEDAEIPQLIKIGKNGQYDVFSNNGNIVGAALSPDRTAAAFTDENGALFLLNMGNGTVKRLGTDTSVKTDLTWSADGKKIYFIQGDKQEKIAYISLDEAKVTEVLADKVENKSEVQVSADGKKLVYFVTATGKAETDKEGTEGSLTIDYSKAGTQAFSLEKLGNKEAKPVQLTKDQDNKLYLSILPDGSASYISADPEGQLQNSVLKLISPDGTKISNLVADVDVVSSEVIGGKLMILAEDANGCHLFEVAPAGAKTELFGTKAAVSEWAVAADGTIAVIADGKVILVKDGKTTELTK</sequence>
<evidence type="ECO:0000256" key="2">
    <source>
        <dbReference type="SAM" id="SignalP"/>
    </source>
</evidence>
<dbReference type="PANTHER" id="PTHR36842:SF1">
    <property type="entry name" value="PROTEIN TOLB"/>
    <property type="match status" value="1"/>
</dbReference>
<dbReference type="InterPro" id="IPR011042">
    <property type="entry name" value="6-blade_b-propeller_TolB-like"/>
</dbReference>
<protein>
    <recommendedName>
        <fullName evidence="3">Copper amine oxidase-like N-terminal domain-containing protein</fullName>
    </recommendedName>
</protein>
<dbReference type="RefSeq" id="WP_148457226.1">
    <property type="nucleotide sequence ID" value="NZ_VSDO01000005.1"/>
</dbReference>
<evidence type="ECO:0000313" key="5">
    <source>
        <dbReference type="Proteomes" id="UP000325218"/>
    </source>
</evidence>
<gene>
    <name evidence="4" type="ORF">FRY98_24920</name>
</gene>
<reference evidence="4 5" key="1">
    <citation type="submission" date="2019-08" db="EMBL/GenBank/DDBJ databases">
        <title>Genome sequencing of Paenibacillus faecis DSM 23593(T).</title>
        <authorList>
            <person name="Kook J.-K."/>
            <person name="Park S.-N."/>
            <person name="Lim Y.K."/>
        </authorList>
    </citation>
    <scope>NUCLEOTIDE SEQUENCE [LARGE SCALE GENOMIC DNA]</scope>
    <source>
        <strain evidence="4 5">DSM 23593</strain>
    </source>
</reference>
<dbReference type="Pfam" id="PF07676">
    <property type="entry name" value="PD40"/>
    <property type="match status" value="1"/>
</dbReference>
<dbReference type="PANTHER" id="PTHR36842">
    <property type="entry name" value="PROTEIN TOLB HOMOLOG"/>
    <property type="match status" value="1"/>
</dbReference>
<keyword evidence="5" id="KW-1185">Reference proteome</keyword>
<accession>A0A5D0CMB9</accession>
<dbReference type="OrthoDB" id="2768010at2"/>
<evidence type="ECO:0000259" key="3">
    <source>
        <dbReference type="Pfam" id="PF07833"/>
    </source>
</evidence>
<evidence type="ECO:0000256" key="1">
    <source>
        <dbReference type="ARBA" id="ARBA00009820"/>
    </source>
</evidence>
<dbReference type="SUPFAM" id="SSF55383">
    <property type="entry name" value="Copper amine oxidase, domain N"/>
    <property type="match status" value="1"/>
</dbReference>
<comment type="similarity">
    <text evidence="1">Belongs to the TolB family.</text>
</comment>
<feature type="chain" id="PRO_5038452271" description="Copper amine oxidase-like N-terminal domain-containing protein" evidence="2">
    <location>
        <begin position="20"/>
        <end position="473"/>
    </location>
</feature>
<dbReference type="Gene3D" id="2.120.10.30">
    <property type="entry name" value="TolB, C-terminal domain"/>
    <property type="match status" value="1"/>
</dbReference>
<keyword evidence="2" id="KW-0732">Signal</keyword>
<dbReference type="InterPro" id="IPR036582">
    <property type="entry name" value="Mao_N_sf"/>
</dbReference>
<dbReference type="Proteomes" id="UP000325218">
    <property type="component" value="Unassembled WGS sequence"/>
</dbReference>
<evidence type="ECO:0000313" key="4">
    <source>
        <dbReference type="EMBL" id="TYA11008.1"/>
    </source>
</evidence>
<proteinExistence type="inferred from homology"/>